<gene>
    <name evidence="1" type="ORF">CLF_108805</name>
</gene>
<reference evidence="1" key="1">
    <citation type="journal article" date="2011" name="Genome Biol.">
        <title>The draft genome of the carcinogenic human liver fluke Clonorchis sinensis.</title>
        <authorList>
            <person name="Wang X."/>
            <person name="Chen W."/>
            <person name="Huang Y."/>
            <person name="Sun J."/>
            <person name="Men J."/>
            <person name="Liu H."/>
            <person name="Luo F."/>
            <person name="Guo L."/>
            <person name="Lv X."/>
            <person name="Deng C."/>
            <person name="Zhou C."/>
            <person name="Fan Y."/>
            <person name="Li X."/>
            <person name="Huang L."/>
            <person name="Hu Y."/>
            <person name="Liang C."/>
            <person name="Hu X."/>
            <person name="Xu J."/>
            <person name="Yu X."/>
        </authorList>
    </citation>
    <scope>NUCLEOTIDE SEQUENCE [LARGE SCALE GENOMIC DNA]</scope>
    <source>
        <strain evidence="1">Henan</strain>
    </source>
</reference>
<keyword evidence="2" id="KW-1185">Reference proteome</keyword>
<organism evidence="1 2">
    <name type="scientific">Clonorchis sinensis</name>
    <name type="common">Chinese liver fluke</name>
    <dbReference type="NCBI Taxonomy" id="79923"/>
    <lineage>
        <taxon>Eukaryota</taxon>
        <taxon>Metazoa</taxon>
        <taxon>Spiralia</taxon>
        <taxon>Lophotrochozoa</taxon>
        <taxon>Platyhelminthes</taxon>
        <taxon>Trematoda</taxon>
        <taxon>Digenea</taxon>
        <taxon>Opisthorchiida</taxon>
        <taxon>Opisthorchiata</taxon>
        <taxon>Opisthorchiidae</taxon>
        <taxon>Clonorchis</taxon>
    </lineage>
</organism>
<dbReference type="EMBL" id="DF144069">
    <property type="protein sequence ID" value="GAA55713.1"/>
    <property type="molecule type" value="Genomic_DNA"/>
</dbReference>
<proteinExistence type="predicted"/>
<name>G7YRY3_CLOSI</name>
<protein>
    <submittedName>
        <fullName evidence="1">Lipoxygenase</fullName>
    </submittedName>
</protein>
<reference key="2">
    <citation type="submission" date="2011-10" db="EMBL/GenBank/DDBJ databases">
        <title>The genome and transcriptome sequence of Clonorchis sinensis provide insights into the carcinogenic liver fluke.</title>
        <authorList>
            <person name="Wang X."/>
            <person name="Huang Y."/>
            <person name="Chen W."/>
            <person name="Liu H."/>
            <person name="Guo L."/>
            <person name="Chen Y."/>
            <person name="Luo F."/>
            <person name="Zhou W."/>
            <person name="Sun J."/>
            <person name="Mao Q."/>
            <person name="Liang P."/>
            <person name="Zhou C."/>
            <person name="Tian Y."/>
            <person name="Men J."/>
            <person name="Lv X."/>
            <person name="Huang L."/>
            <person name="Zhou J."/>
            <person name="Hu Y."/>
            <person name="Li R."/>
            <person name="Zhang F."/>
            <person name="Lei H."/>
            <person name="Li X."/>
            <person name="Hu X."/>
            <person name="Liang C."/>
            <person name="Xu J."/>
            <person name="Wu Z."/>
            <person name="Yu X."/>
        </authorList>
    </citation>
    <scope>NUCLEOTIDE SEQUENCE</scope>
    <source>
        <strain>Henan</strain>
    </source>
</reference>
<accession>G7YRY3</accession>
<dbReference type="AlphaFoldDB" id="G7YRY3"/>
<evidence type="ECO:0000313" key="2">
    <source>
        <dbReference type="Proteomes" id="UP000008909"/>
    </source>
</evidence>
<evidence type="ECO:0000313" key="1">
    <source>
        <dbReference type="EMBL" id="GAA55713.1"/>
    </source>
</evidence>
<dbReference type="Proteomes" id="UP000008909">
    <property type="component" value="Unassembled WGS sequence"/>
</dbReference>
<sequence length="120" mass="13439">MGGTSSKIAFEVCVVSSDYTGDQLGPDVSMVMFDHHGAQSPTITLDNIFKEEADYSQVKFTLDLEPWSRLKVLLDHAVCKLFTERFSGGCITLNFGVLHTHTRHRLGFWIESLFETVVLA</sequence>